<sequence>MIERECVITVKVGLHARPANEFAAVVKSAPCEVLVGKPGQPLVKGNSPLRLLTLKAHEGDTLLLHFDTDDEHLAEEIYSKLIATITE</sequence>
<dbReference type="InterPro" id="IPR001020">
    <property type="entry name" value="PTS_HPr_His_P_site"/>
</dbReference>
<evidence type="ECO:0000256" key="3">
    <source>
        <dbReference type="ARBA" id="ARBA00022683"/>
    </source>
</evidence>
<dbReference type="PROSITE" id="PS51350">
    <property type="entry name" value="PTS_HPR_DOM"/>
    <property type="match status" value="1"/>
</dbReference>
<evidence type="ECO:0000259" key="4">
    <source>
        <dbReference type="PROSITE" id="PS51350"/>
    </source>
</evidence>
<evidence type="ECO:0000256" key="2">
    <source>
        <dbReference type="ARBA" id="ARBA00022490"/>
    </source>
</evidence>
<reference evidence="5" key="1">
    <citation type="submission" date="2020-05" db="EMBL/GenBank/DDBJ databases">
        <authorList>
            <person name="Chiriac C."/>
            <person name="Salcher M."/>
            <person name="Ghai R."/>
            <person name="Kavagutti S V."/>
        </authorList>
    </citation>
    <scope>NUCLEOTIDE SEQUENCE</scope>
</reference>
<dbReference type="PANTHER" id="PTHR33705:SF2">
    <property type="entry name" value="PHOSPHOCARRIER PROTEIN NPR"/>
    <property type="match status" value="1"/>
</dbReference>
<dbReference type="InterPro" id="IPR000032">
    <property type="entry name" value="HPr-like"/>
</dbReference>
<gene>
    <name evidence="5" type="ORF">UFOPK4080_00474</name>
</gene>
<dbReference type="GO" id="GO:0009401">
    <property type="term" value="P:phosphoenolpyruvate-dependent sugar phosphotransferase system"/>
    <property type="evidence" value="ECO:0007669"/>
    <property type="project" value="UniProtKB-KW"/>
</dbReference>
<dbReference type="Gene3D" id="3.30.1340.10">
    <property type="entry name" value="HPr-like"/>
    <property type="match status" value="1"/>
</dbReference>
<feature type="domain" description="HPr" evidence="4">
    <location>
        <begin position="1"/>
        <end position="87"/>
    </location>
</feature>
<organism evidence="5">
    <name type="scientific">freshwater metagenome</name>
    <dbReference type="NCBI Taxonomy" id="449393"/>
    <lineage>
        <taxon>unclassified sequences</taxon>
        <taxon>metagenomes</taxon>
        <taxon>ecological metagenomes</taxon>
    </lineage>
</organism>
<comment type="subcellular location">
    <subcellularLocation>
        <location evidence="1">Cytoplasm</location>
    </subcellularLocation>
</comment>
<dbReference type="InterPro" id="IPR035895">
    <property type="entry name" value="HPr-like_sf"/>
</dbReference>
<name>A0A6J5Z5H8_9ZZZZ</name>
<keyword evidence="2" id="KW-0963">Cytoplasm</keyword>
<dbReference type="Pfam" id="PF00381">
    <property type="entry name" value="PTS-HPr"/>
    <property type="match status" value="1"/>
</dbReference>
<dbReference type="PROSITE" id="PS00369">
    <property type="entry name" value="PTS_HPR_HIS"/>
    <property type="match status" value="1"/>
</dbReference>
<dbReference type="SUPFAM" id="SSF55594">
    <property type="entry name" value="HPr-like"/>
    <property type="match status" value="1"/>
</dbReference>
<protein>
    <submittedName>
        <fullName evidence="5">Unannotated protein</fullName>
    </submittedName>
</protein>
<evidence type="ECO:0000313" key="5">
    <source>
        <dbReference type="EMBL" id="CAB4334893.1"/>
    </source>
</evidence>
<dbReference type="NCBIfam" id="TIGR01003">
    <property type="entry name" value="PTS_HPr_family"/>
    <property type="match status" value="1"/>
</dbReference>
<dbReference type="EMBL" id="CAESAG010000054">
    <property type="protein sequence ID" value="CAB4334893.1"/>
    <property type="molecule type" value="Genomic_DNA"/>
</dbReference>
<dbReference type="CDD" id="cd00367">
    <property type="entry name" value="PTS-HPr_like"/>
    <property type="match status" value="1"/>
</dbReference>
<dbReference type="AlphaFoldDB" id="A0A6J5Z5H8"/>
<dbReference type="PANTHER" id="PTHR33705">
    <property type="entry name" value="PHOSPHOCARRIER PROTEIN HPR"/>
    <property type="match status" value="1"/>
</dbReference>
<evidence type="ECO:0000256" key="1">
    <source>
        <dbReference type="ARBA" id="ARBA00004496"/>
    </source>
</evidence>
<dbReference type="GO" id="GO:0005737">
    <property type="term" value="C:cytoplasm"/>
    <property type="evidence" value="ECO:0007669"/>
    <property type="project" value="UniProtKB-SubCell"/>
</dbReference>
<dbReference type="InterPro" id="IPR050399">
    <property type="entry name" value="HPr"/>
</dbReference>
<accession>A0A6J5Z5H8</accession>
<proteinExistence type="predicted"/>
<keyword evidence="3" id="KW-0598">Phosphotransferase system</keyword>